<reference evidence="1 2" key="1">
    <citation type="submission" date="2013-09" db="EMBL/GenBank/DDBJ databases">
        <title>Corchorus capsularis genome sequencing.</title>
        <authorList>
            <person name="Alam M."/>
            <person name="Haque M.S."/>
            <person name="Islam M.S."/>
            <person name="Emdad E.M."/>
            <person name="Islam M.M."/>
            <person name="Ahmed B."/>
            <person name="Halim A."/>
            <person name="Hossen Q.M.M."/>
            <person name="Hossain M.Z."/>
            <person name="Ahmed R."/>
            <person name="Khan M.M."/>
            <person name="Islam R."/>
            <person name="Rashid M.M."/>
            <person name="Khan S.A."/>
            <person name="Rahman M.S."/>
            <person name="Alam M."/>
        </authorList>
    </citation>
    <scope>NUCLEOTIDE SEQUENCE [LARGE SCALE GENOMIC DNA]</scope>
    <source>
        <strain evidence="2">cv. CVL-1</strain>
        <tissue evidence="1">Whole seedling</tissue>
    </source>
</reference>
<dbReference type="EMBL" id="AWWV01004603">
    <property type="protein sequence ID" value="OMP07175.1"/>
    <property type="molecule type" value="Genomic_DNA"/>
</dbReference>
<evidence type="ECO:0000313" key="2">
    <source>
        <dbReference type="Proteomes" id="UP000188268"/>
    </source>
</evidence>
<accession>A0A1R3KJA4</accession>
<evidence type="ECO:0000313" key="1">
    <source>
        <dbReference type="EMBL" id="OMP07175.1"/>
    </source>
</evidence>
<dbReference type="Gramene" id="OMP07175">
    <property type="protein sequence ID" value="OMP07175"/>
    <property type="gene ID" value="CCACVL1_01359"/>
</dbReference>
<comment type="caution">
    <text evidence="1">The sequence shown here is derived from an EMBL/GenBank/DDBJ whole genome shotgun (WGS) entry which is preliminary data.</text>
</comment>
<sequence>MALIEAGWRVPVSTPYLGSRPETADRAPPPATIKLRHRLSRSGDQHQSWPCIACRAATISLPSRPQSLILIAATVSSRSPLNKKRSGRPFPLRKSCDHILSEQLSAGLCRDAFRQIRWRARTARHSEAFANVRHLAVGSLLARLRDLETDDGTFARFEAPVGDKEGIAANQLDAIFVERSIARHYSVCDQRGIKLLGKHERCLALLHAQPLNDIAAPGNNFLILLERDFDVADRALVTQPVPKHREALDRIGAAVPGDECVGVQE</sequence>
<organism evidence="1 2">
    <name type="scientific">Corchorus capsularis</name>
    <name type="common">Jute</name>
    <dbReference type="NCBI Taxonomy" id="210143"/>
    <lineage>
        <taxon>Eukaryota</taxon>
        <taxon>Viridiplantae</taxon>
        <taxon>Streptophyta</taxon>
        <taxon>Embryophyta</taxon>
        <taxon>Tracheophyta</taxon>
        <taxon>Spermatophyta</taxon>
        <taxon>Magnoliopsida</taxon>
        <taxon>eudicotyledons</taxon>
        <taxon>Gunneridae</taxon>
        <taxon>Pentapetalae</taxon>
        <taxon>rosids</taxon>
        <taxon>malvids</taxon>
        <taxon>Malvales</taxon>
        <taxon>Malvaceae</taxon>
        <taxon>Grewioideae</taxon>
        <taxon>Apeibeae</taxon>
        <taxon>Corchorus</taxon>
    </lineage>
</organism>
<feature type="non-terminal residue" evidence="1">
    <location>
        <position position="265"/>
    </location>
</feature>
<dbReference type="Proteomes" id="UP000188268">
    <property type="component" value="Unassembled WGS sequence"/>
</dbReference>
<name>A0A1R3KJA4_COCAP</name>
<gene>
    <name evidence="1" type="ORF">CCACVL1_01359</name>
</gene>
<dbReference type="AlphaFoldDB" id="A0A1R3KJA4"/>
<keyword evidence="2" id="KW-1185">Reference proteome</keyword>
<protein>
    <submittedName>
        <fullName evidence="1">Uncharacterized protein</fullName>
    </submittedName>
</protein>
<proteinExistence type="predicted"/>